<proteinExistence type="predicted"/>
<evidence type="ECO:0000313" key="2">
    <source>
        <dbReference type="Proteomes" id="UP001165960"/>
    </source>
</evidence>
<comment type="caution">
    <text evidence="1">The sequence shown here is derived from an EMBL/GenBank/DDBJ whole genome shotgun (WGS) entry which is preliminary data.</text>
</comment>
<gene>
    <name evidence="1" type="ORF">DSO57_1013384</name>
</gene>
<organism evidence="1 2">
    <name type="scientific">Entomophthora muscae</name>
    <dbReference type="NCBI Taxonomy" id="34485"/>
    <lineage>
        <taxon>Eukaryota</taxon>
        <taxon>Fungi</taxon>
        <taxon>Fungi incertae sedis</taxon>
        <taxon>Zoopagomycota</taxon>
        <taxon>Entomophthoromycotina</taxon>
        <taxon>Entomophthoromycetes</taxon>
        <taxon>Entomophthorales</taxon>
        <taxon>Entomophthoraceae</taxon>
        <taxon>Entomophthora</taxon>
    </lineage>
</organism>
<protein>
    <submittedName>
        <fullName evidence="1">Uncharacterized protein</fullName>
    </submittedName>
</protein>
<reference evidence="1" key="1">
    <citation type="submission" date="2022-04" db="EMBL/GenBank/DDBJ databases">
        <title>Genome of the entomopathogenic fungus Entomophthora muscae.</title>
        <authorList>
            <person name="Elya C."/>
            <person name="Lovett B.R."/>
            <person name="Lee E."/>
            <person name="Macias A.M."/>
            <person name="Hajek A.E."/>
            <person name="De Bivort B.L."/>
            <person name="Kasson M.T."/>
            <person name="De Fine Licht H.H."/>
            <person name="Stajich J.E."/>
        </authorList>
    </citation>
    <scope>NUCLEOTIDE SEQUENCE</scope>
    <source>
        <strain evidence="1">Berkeley</strain>
    </source>
</reference>
<name>A0ACC2S7R6_9FUNG</name>
<evidence type="ECO:0000313" key="1">
    <source>
        <dbReference type="EMBL" id="KAJ9058333.1"/>
    </source>
</evidence>
<keyword evidence="2" id="KW-1185">Reference proteome</keyword>
<dbReference type="Proteomes" id="UP001165960">
    <property type="component" value="Unassembled WGS sequence"/>
</dbReference>
<sequence>MKSNLFNTFAVAAVSFNCIVAMHIARRSYTSAPSSNAYLKQPSVNKETKPAKDVVYDVVKAVPIYEMHITDNSISSTDNSLQHSPSPPPLAPSINGNTPQGAYQEKTSPPIAPSSDAKSSSKETNNTTMESEVKTTKEEVRSSTTQKEHIKIHSTSSNQKEHTDAASEGSSNTQNDQLIPSDKAAYTPSASPAPKNTETQPAKKNIKGSPKSKKNPAKAKYSSSSYSSTGKY</sequence>
<accession>A0ACC2S7R6</accession>
<dbReference type="EMBL" id="QTSX02005729">
    <property type="protein sequence ID" value="KAJ9058333.1"/>
    <property type="molecule type" value="Genomic_DNA"/>
</dbReference>